<reference evidence="2 3" key="1">
    <citation type="submission" date="2017-11" db="EMBL/GenBank/DDBJ databases">
        <title>De-novo sequencing of pomegranate (Punica granatum L.) genome.</title>
        <authorList>
            <person name="Akparov Z."/>
            <person name="Amiraslanov A."/>
            <person name="Hajiyeva S."/>
            <person name="Abbasov M."/>
            <person name="Kaur K."/>
            <person name="Hamwieh A."/>
            <person name="Solovyev V."/>
            <person name="Salamov A."/>
            <person name="Braich B."/>
            <person name="Kosarev P."/>
            <person name="Mahmoud A."/>
            <person name="Hajiyev E."/>
            <person name="Babayeva S."/>
            <person name="Izzatullayeva V."/>
            <person name="Mammadov A."/>
            <person name="Mammadov A."/>
            <person name="Sharifova S."/>
            <person name="Ojaghi J."/>
            <person name="Eynullazada K."/>
            <person name="Bayramov B."/>
            <person name="Abdulazimova A."/>
            <person name="Shahmuradov I."/>
        </authorList>
    </citation>
    <scope>NUCLEOTIDE SEQUENCE [LARGE SCALE GENOMIC DNA]</scope>
    <source>
        <strain evidence="3">cv. AG2017</strain>
        <tissue evidence="2">Leaf</tissue>
    </source>
</reference>
<evidence type="ECO:0000256" key="1">
    <source>
        <dbReference type="SAM" id="MobiDB-lite"/>
    </source>
</evidence>
<dbReference type="EMBL" id="PGOL01003058">
    <property type="protein sequence ID" value="PKI43303.1"/>
    <property type="molecule type" value="Genomic_DNA"/>
</dbReference>
<protein>
    <submittedName>
        <fullName evidence="2">Uncharacterized protein</fullName>
    </submittedName>
</protein>
<accession>A0A2I0IHQ5</accession>
<dbReference type="Proteomes" id="UP000233551">
    <property type="component" value="Unassembled WGS sequence"/>
</dbReference>
<evidence type="ECO:0000313" key="3">
    <source>
        <dbReference type="Proteomes" id="UP000233551"/>
    </source>
</evidence>
<feature type="region of interest" description="Disordered" evidence="1">
    <location>
        <begin position="1"/>
        <end position="31"/>
    </location>
</feature>
<keyword evidence="3" id="KW-1185">Reference proteome</keyword>
<organism evidence="2 3">
    <name type="scientific">Punica granatum</name>
    <name type="common">Pomegranate</name>
    <dbReference type="NCBI Taxonomy" id="22663"/>
    <lineage>
        <taxon>Eukaryota</taxon>
        <taxon>Viridiplantae</taxon>
        <taxon>Streptophyta</taxon>
        <taxon>Embryophyta</taxon>
        <taxon>Tracheophyta</taxon>
        <taxon>Spermatophyta</taxon>
        <taxon>Magnoliopsida</taxon>
        <taxon>eudicotyledons</taxon>
        <taxon>Gunneridae</taxon>
        <taxon>Pentapetalae</taxon>
        <taxon>rosids</taxon>
        <taxon>malvids</taxon>
        <taxon>Myrtales</taxon>
        <taxon>Lythraceae</taxon>
        <taxon>Punica</taxon>
    </lineage>
</organism>
<sequence>MATSLMARPLTESAEAAASAASSTTRRRSPLQTRNWTWPRYQISIPYRHPIPRMSSSSCCSGPPNHWTSSLSIPACPPSQSRRVLPQSPCGVSKLCCRGGRNHTPRLRLLLLLLPPSRHHLPRCLRCGRGAQGAGGSRVADGHMCRLVGRGNLSSEGTEDRSCPSSRRRTLETGCSSRSSSRRRLSSIRSW</sequence>
<evidence type="ECO:0000313" key="2">
    <source>
        <dbReference type="EMBL" id="PKI43303.1"/>
    </source>
</evidence>
<gene>
    <name evidence="2" type="ORF">CRG98_036283</name>
</gene>
<feature type="region of interest" description="Disordered" evidence="1">
    <location>
        <begin position="151"/>
        <end position="191"/>
    </location>
</feature>
<dbReference type="AlphaFoldDB" id="A0A2I0IHQ5"/>
<proteinExistence type="predicted"/>
<feature type="compositionally biased region" description="Low complexity" evidence="1">
    <location>
        <begin position="11"/>
        <end position="24"/>
    </location>
</feature>
<comment type="caution">
    <text evidence="2">The sequence shown here is derived from an EMBL/GenBank/DDBJ whole genome shotgun (WGS) entry which is preliminary data.</text>
</comment>
<feature type="compositionally biased region" description="Basic residues" evidence="1">
    <location>
        <begin position="180"/>
        <end position="191"/>
    </location>
</feature>
<name>A0A2I0IHQ5_PUNGR</name>